<reference evidence="1 2" key="1">
    <citation type="journal article" date="2021" name="Sci. Rep.">
        <title>The distribution of antibiotic resistance genes in chicken gut microbiota commensals.</title>
        <authorList>
            <person name="Juricova H."/>
            <person name="Matiasovicova J."/>
            <person name="Kubasova T."/>
            <person name="Cejkova D."/>
            <person name="Rychlik I."/>
        </authorList>
    </citation>
    <scope>NUCLEOTIDE SEQUENCE [LARGE SCALE GENOMIC DNA]</scope>
    <source>
        <strain evidence="1 2">An801</strain>
    </source>
</reference>
<proteinExistence type="predicted"/>
<dbReference type="EMBL" id="JACJJW010000121">
    <property type="protein sequence ID" value="MBM6759917.1"/>
    <property type="molecule type" value="Genomic_DNA"/>
</dbReference>
<accession>A0ABS2EYZ7</accession>
<evidence type="ECO:0000313" key="1">
    <source>
        <dbReference type="EMBL" id="MBM6759917.1"/>
    </source>
</evidence>
<dbReference type="RefSeq" id="WP_204477573.1">
    <property type="nucleotide sequence ID" value="NZ_JACJJW010000121.1"/>
</dbReference>
<dbReference type="Proteomes" id="UP000703295">
    <property type="component" value="Unassembled WGS sequence"/>
</dbReference>
<keyword evidence="2" id="KW-1185">Reference proteome</keyword>
<feature type="non-terminal residue" evidence="1">
    <location>
        <position position="1"/>
    </location>
</feature>
<gene>
    <name evidence="1" type="ORF">H6A31_14830</name>
</gene>
<protein>
    <recommendedName>
        <fullName evidence="3">Reductive dehalogenase subunit A</fullName>
    </recommendedName>
</protein>
<feature type="non-terminal residue" evidence="1">
    <location>
        <position position="77"/>
    </location>
</feature>
<evidence type="ECO:0008006" key="3">
    <source>
        <dbReference type="Google" id="ProtNLM"/>
    </source>
</evidence>
<comment type="caution">
    <text evidence="1">The sequence shown here is derived from an EMBL/GenBank/DDBJ whole genome shotgun (WGS) entry which is preliminary data.</text>
</comment>
<organism evidence="1 2">
    <name type="scientific">Bacteroides mediterraneensis</name>
    <dbReference type="NCBI Taxonomy" id="1841856"/>
    <lineage>
        <taxon>Bacteria</taxon>
        <taxon>Pseudomonadati</taxon>
        <taxon>Bacteroidota</taxon>
        <taxon>Bacteroidia</taxon>
        <taxon>Bacteroidales</taxon>
        <taxon>Bacteroidaceae</taxon>
        <taxon>Bacteroides</taxon>
    </lineage>
</organism>
<name>A0ABS2EYZ7_9BACE</name>
<sequence>AKLGYGAQATPMSQPKRVGEIGVHMANFMRAAVNYGYDFDSLSPMPSTEGGAAVSATETTAIYDEQTFPFATGGWDT</sequence>
<evidence type="ECO:0000313" key="2">
    <source>
        <dbReference type="Proteomes" id="UP000703295"/>
    </source>
</evidence>